<feature type="domain" description="AB hydrolase-1" evidence="1">
    <location>
        <begin position="40"/>
        <end position="327"/>
    </location>
</feature>
<organism evidence="2 3">
    <name type="scientific">Wolfiporia cocos (strain MD-104)</name>
    <name type="common">Brown rot fungus</name>
    <dbReference type="NCBI Taxonomy" id="742152"/>
    <lineage>
        <taxon>Eukaryota</taxon>
        <taxon>Fungi</taxon>
        <taxon>Dikarya</taxon>
        <taxon>Basidiomycota</taxon>
        <taxon>Agaricomycotina</taxon>
        <taxon>Agaricomycetes</taxon>
        <taxon>Polyporales</taxon>
        <taxon>Phaeolaceae</taxon>
        <taxon>Wolfiporia</taxon>
    </lineage>
</organism>
<dbReference type="OMA" id="ITAKRYW"/>
<dbReference type="InterPro" id="IPR029058">
    <property type="entry name" value="AB_hydrolase_fold"/>
</dbReference>
<keyword evidence="2" id="KW-0378">Hydrolase</keyword>
<dbReference type="Proteomes" id="UP000218811">
    <property type="component" value="Unassembled WGS sequence"/>
</dbReference>
<protein>
    <submittedName>
        <fullName evidence="2">Alpha/beta-hydrolase</fullName>
    </submittedName>
</protein>
<dbReference type="Gene3D" id="3.40.50.1820">
    <property type="entry name" value="alpha/beta hydrolase"/>
    <property type="match status" value="1"/>
</dbReference>
<reference evidence="2 3" key="1">
    <citation type="journal article" date="2012" name="Science">
        <title>The Paleozoic origin of enzymatic lignin decomposition reconstructed from 31 fungal genomes.</title>
        <authorList>
            <person name="Floudas D."/>
            <person name="Binder M."/>
            <person name="Riley R."/>
            <person name="Barry K."/>
            <person name="Blanchette R.A."/>
            <person name="Henrissat B."/>
            <person name="Martinez A.T."/>
            <person name="Otillar R."/>
            <person name="Spatafora J.W."/>
            <person name="Yadav J.S."/>
            <person name="Aerts A."/>
            <person name="Benoit I."/>
            <person name="Boyd A."/>
            <person name="Carlson A."/>
            <person name="Copeland A."/>
            <person name="Coutinho P.M."/>
            <person name="de Vries R.P."/>
            <person name="Ferreira P."/>
            <person name="Findley K."/>
            <person name="Foster B."/>
            <person name="Gaskell J."/>
            <person name="Glotzer D."/>
            <person name="Gorecki P."/>
            <person name="Heitman J."/>
            <person name="Hesse C."/>
            <person name="Hori C."/>
            <person name="Igarashi K."/>
            <person name="Jurgens J.A."/>
            <person name="Kallen N."/>
            <person name="Kersten P."/>
            <person name="Kohler A."/>
            <person name="Kuees U."/>
            <person name="Kumar T.K.A."/>
            <person name="Kuo A."/>
            <person name="LaButti K."/>
            <person name="Larrondo L.F."/>
            <person name="Lindquist E."/>
            <person name="Ling A."/>
            <person name="Lombard V."/>
            <person name="Lucas S."/>
            <person name="Lundell T."/>
            <person name="Martin R."/>
            <person name="McLaughlin D.J."/>
            <person name="Morgenstern I."/>
            <person name="Morin E."/>
            <person name="Murat C."/>
            <person name="Nagy L.G."/>
            <person name="Nolan M."/>
            <person name="Ohm R.A."/>
            <person name="Patyshakuliyeva A."/>
            <person name="Rokas A."/>
            <person name="Ruiz-Duenas F.J."/>
            <person name="Sabat G."/>
            <person name="Salamov A."/>
            <person name="Samejima M."/>
            <person name="Schmutz J."/>
            <person name="Slot J.C."/>
            <person name="St John F."/>
            <person name="Stenlid J."/>
            <person name="Sun H."/>
            <person name="Sun S."/>
            <person name="Syed K."/>
            <person name="Tsang A."/>
            <person name="Wiebenga A."/>
            <person name="Young D."/>
            <person name="Pisabarro A."/>
            <person name="Eastwood D.C."/>
            <person name="Martin F."/>
            <person name="Cullen D."/>
            <person name="Grigoriev I.V."/>
            <person name="Hibbett D.S."/>
        </authorList>
    </citation>
    <scope>NUCLEOTIDE SEQUENCE [LARGE SCALE GENOMIC DNA]</scope>
    <source>
        <strain evidence="2 3">MD-104</strain>
    </source>
</reference>
<gene>
    <name evidence="2" type="ORF">WOLCODRAFT_140950</name>
</gene>
<accession>A0A2H3JNK3</accession>
<dbReference type="InterPro" id="IPR000073">
    <property type="entry name" value="AB_hydrolase_1"/>
</dbReference>
<proteinExistence type="predicted"/>
<dbReference type="OrthoDB" id="94039at2759"/>
<dbReference type="EMBL" id="KB467931">
    <property type="protein sequence ID" value="PCH37587.1"/>
    <property type="molecule type" value="Genomic_DNA"/>
</dbReference>
<dbReference type="GO" id="GO:0016787">
    <property type="term" value="F:hydrolase activity"/>
    <property type="evidence" value="ECO:0007669"/>
    <property type="project" value="UniProtKB-KW"/>
</dbReference>
<evidence type="ECO:0000259" key="1">
    <source>
        <dbReference type="Pfam" id="PF12697"/>
    </source>
</evidence>
<dbReference type="AlphaFoldDB" id="A0A2H3JNK3"/>
<dbReference type="SUPFAM" id="SSF53474">
    <property type="entry name" value="alpha/beta-Hydrolases"/>
    <property type="match status" value="1"/>
</dbReference>
<evidence type="ECO:0000313" key="2">
    <source>
        <dbReference type="EMBL" id="PCH37587.1"/>
    </source>
</evidence>
<sequence>MSLSCESYVCDARPDYPLLITAKRYWVPGLASDDPSALTLILTHGTGYHKEQWEPTIEHLYEHLAGQSPVRVRDVWSIDCPNHGEAAVLNEQTLRWGYHIFNWEEYARAVHIFLTGQGRGIDVDFSKRNLIGIGHSMGAVALILCSTFSPKPAFRSFIFAEPMCFPPEPYGLPDKFTTFLTTGAEKRRDIFESREEALLWLKSRAGFKVWDERVLKAFVDHGMRDLPTVDYPDKTSGVTLKCTRAQEAACYRDHTNTGRVRAYNYLATLCAVYPVHVLYGAVDDYIPSQVKDYILTEGTQGKHTSARRVQNSGHLMVQTQPKGLAEAIWAVLEGVPAPVWVLSKL</sequence>
<evidence type="ECO:0000313" key="3">
    <source>
        <dbReference type="Proteomes" id="UP000218811"/>
    </source>
</evidence>
<dbReference type="STRING" id="742152.A0A2H3JNK3"/>
<name>A0A2H3JNK3_WOLCO</name>
<dbReference type="Pfam" id="PF12697">
    <property type="entry name" value="Abhydrolase_6"/>
    <property type="match status" value="1"/>
</dbReference>
<keyword evidence="3" id="KW-1185">Reference proteome</keyword>